<evidence type="ECO:0000256" key="5">
    <source>
        <dbReference type="SAM" id="MobiDB-lite"/>
    </source>
</evidence>
<feature type="compositionally biased region" description="Basic and acidic residues" evidence="5">
    <location>
        <begin position="243"/>
        <end position="262"/>
    </location>
</feature>
<dbReference type="SUPFAM" id="SSF110221">
    <property type="entry name" value="AbfB domain"/>
    <property type="match status" value="1"/>
</dbReference>
<comment type="caution">
    <text evidence="8">The sequence shown here is derived from an EMBL/GenBank/DDBJ whole genome shotgun (WGS) entry which is preliminary data.</text>
</comment>
<feature type="domain" description="ShKT" evidence="7">
    <location>
        <begin position="692"/>
        <end position="727"/>
    </location>
</feature>
<dbReference type="Gene3D" id="2.80.10.50">
    <property type="match status" value="1"/>
</dbReference>
<sequence>MMLLRTRGVVVAFLFNLCLVTGKDLLLPKCVKIISINAPVDDPTRATENYGLHAEKKGVVLSAKPGIFKVHRGLLKENGTVSLEAVFHPKHFLRHKNYKFHLEKELNNSMFFKDATFFILKVTENPALYAFELYSHPTWFMRHLKHKPYKVVLSKVNESSKEVMDSTFYLSPHDCPSKKKKHDSTVEKKTVLVGGGTFIDTADEQDDEFDVQNARANDLHAEDFDKSFSTKDSDDLGDTIRIHAEDEQRNSDRGPIEIHTESSDNSSDDIVKEVEEAFKISQNVNNSSYLEKIEKDIQDKVDAIAAVTTDNPKNQTEDTKTAHKELSNDKPVDNIEIHTETEAETPVKPKKSQKSKFSKLNNKERRVEVMDPVVKTSTEKDKVSQHQSVKTEFNKDIVITGRPKLSGNVVIESTMKYKHPQNAAPKGKSANIENVTGYDIDDVAGMKTHVNATPSNITITVPEHISQSKAYQNYAQAHKILSKNIQNLKDVLNAIEGVPANSTTGNKPGIVTMKTNDGTMGPKTSLTGNDEALKIVKVSGTPIGPSNTNHKVPAGYKVLKTTSTTETTITKLPGPLYAQLHKPSAKSATNQSVVSGASVKAHAQPVHTVSFPGLHVVQGYGHQMPTDVSAQGSADIVDHIASELVDHNRQQSHAHSHSDLLHMPRPQNQSLLQETFKELTPDNTKIFYLGQCEDKFPKACEQWAAKRFCLTFGELMKRYCRKACKLCNHVLTTGFTQCDKTCGGGIRLRMIKVNNRQVLQRRSCNVHSCPVNGGYTPYSEWSECSVTCGEGVRYRHRSCTNPKPQFGGHDCSHFGPPVDTMPCVKGCKGNAIPEIIFSSTSNVGCLVIPFYLDSDNYPEYKAEESNPTILEAGEDHEFEWPSKHHRQKPLILHHVHKNIYQHRDDHGKTHYLDVDEEQSPDDEFQTHVVRYHGQEVAKMQCGPSRLLQYQRNPPNVPATGYKRSNAFKMYEDGQLMYDKEGLPTDTTKNIVEAFDSPYKIILQRNKNNQMKVLEQCIESDASVNPDNDLKDDAQSFAGTTSLGSEQHPLPASTRMNAERTTSNRFTENGLYEYKYQDIGEGVDDPPKTLGKDVTDQLSRVIKKETAGITQRFLRNQDPKPTLNEELAEEKAEELREKKYEDALAKRSKPLTGKYF</sequence>
<feature type="region of interest" description="Disordered" evidence="5">
    <location>
        <begin position="339"/>
        <end position="363"/>
    </location>
</feature>
<evidence type="ECO:0000313" key="8">
    <source>
        <dbReference type="EMBL" id="CAH3014857.1"/>
    </source>
</evidence>
<evidence type="ECO:0000256" key="3">
    <source>
        <dbReference type="ARBA" id="ARBA00023157"/>
    </source>
</evidence>
<keyword evidence="6" id="KW-0732">Signal</keyword>
<dbReference type="Gene3D" id="2.20.100.10">
    <property type="entry name" value="Thrombospondin type-1 (TSP1) repeat"/>
    <property type="match status" value="1"/>
</dbReference>
<feature type="compositionally biased region" description="Basic residues" evidence="5">
    <location>
        <begin position="348"/>
        <end position="357"/>
    </location>
</feature>
<evidence type="ECO:0000259" key="7">
    <source>
        <dbReference type="PROSITE" id="PS51670"/>
    </source>
</evidence>
<accession>A0ABN8LG39</accession>
<dbReference type="InterPro" id="IPR036195">
    <property type="entry name" value="AbfB_ABD_sf"/>
</dbReference>
<dbReference type="Proteomes" id="UP001159427">
    <property type="component" value="Unassembled WGS sequence"/>
</dbReference>
<dbReference type="SMART" id="SM00209">
    <property type="entry name" value="TSP1"/>
    <property type="match status" value="2"/>
</dbReference>
<evidence type="ECO:0000256" key="6">
    <source>
        <dbReference type="SAM" id="SignalP"/>
    </source>
</evidence>
<dbReference type="SMART" id="SM00254">
    <property type="entry name" value="ShKT"/>
    <property type="match status" value="1"/>
</dbReference>
<evidence type="ECO:0000256" key="2">
    <source>
        <dbReference type="ARBA" id="ARBA00022737"/>
    </source>
</evidence>
<evidence type="ECO:0000256" key="1">
    <source>
        <dbReference type="ARBA" id="ARBA00022656"/>
    </source>
</evidence>
<comment type="caution">
    <text evidence="4">Lacks conserved residue(s) required for the propagation of feature annotation.</text>
</comment>
<dbReference type="InterPro" id="IPR000884">
    <property type="entry name" value="TSP1_rpt"/>
</dbReference>
<organism evidence="8 9">
    <name type="scientific">Porites evermanni</name>
    <dbReference type="NCBI Taxonomy" id="104178"/>
    <lineage>
        <taxon>Eukaryota</taxon>
        <taxon>Metazoa</taxon>
        <taxon>Cnidaria</taxon>
        <taxon>Anthozoa</taxon>
        <taxon>Hexacorallia</taxon>
        <taxon>Scleractinia</taxon>
        <taxon>Fungiina</taxon>
        <taxon>Poritidae</taxon>
        <taxon>Porites</taxon>
    </lineage>
</organism>
<dbReference type="PROSITE" id="PS50092">
    <property type="entry name" value="TSP1"/>
    <property type="match status" value="2"/>
</dbReference>
<dbReference type="Pfam" id="PF01549">
    <property type="entry name" value="ShK"/>
    <property type="match status" value="1"/>
</dbReference>
<proteinExistence type="predicted"/>
<protein>
    <recommendedName>
        <fullName evidence="7">ShKT domain-containing protein</fullName>
    </recommendedName>
</protein>
<feature type="signal peptide" evidence="6">
    <location>
        <begin position="1"/>
        <end position="22"/>
    </location>
</feature>
<dbReference type="EMBL" id="CALNXI010000015">
    <property type="protein sequence ID" value="CAH3014857.1"/>
    <property type="molecule type" value="Genomic_DNA"/>
</dbReference>
<feature type="chain" id="PRO_5047007308" description="ShKT domain-containing protein" evidence="6">
    <location>
        <begin position="23"/>
        <end position="1155"/>
    </location>
</feature>
<dbReference type="InterPro" id="IPR003582">
    <property type="entry name" value="ShKT_dom"/>
</dbReference>
<keyword evidence="3" id="KW-1015">Disulfide bond</keyword>
<dbReference type="Gene3D" id="1.10.10.1940">
    <property type="match status" value="1"/>
</dbReference>
<dbReference type="PROSITE" id="PS51670">
    <property type="entry name" value="SHKT"/>
    <property type="match status" value="1"/>
</dbReference>
<dbReference type="InterPro" id="IPR007934">
    <property type="entry name" value="AbfB_ABD"/>
</dbReference>
<feature type="region of interest" description="Disordered" evidence="5">
    <location>
        <begin position="243"/>
        <end position="267"/>
    </location>
</feature>
<keyword evidence="2" id="KW-0677">Repeat</keyword>
<dbReference type="PANTHER" id="PTHR22906:SF54">
    <property type="entry name" value="IG-LIKE DOMAIN-CONTAINING PROTEIN"/>
    <property type="match status" value="1"/>
</dbReference>
<keyword evidence="9" id="KW-1185">Reference proteome</keyword>
<dbReference type="SUPFAM" id="SSF82895">
    <property type="entry name" value="TSP-1 type 1 repeat"/>
    <property type="match status" value="2"/>
</dbReference>
<evidence type="ECO:0000256" key="4">
    <source>
        <dbReference type="PROSITE-ProRule" id="PRU01005"/>
    </source>
</evidence>
<dbReference type="InterPro" id="IPR052065">
    <property type="entry name" value="Compl_asym_regulator"/>
</dbReference>
<keyword evidence="1" id="KW-0800">Toxin</keyword>
<evidence type="ECO:0000313" key="9">
    <source>
        <dbReference type="Proteomes" id="UP001159427"/>
    </source>
</evidence>
<dbReference type="Pfam" id="PF05270">
    <property type="entry name" value="AbfB"/>
    <property type="match status" value="1"/>
</dbReference>
<name>A0ABN8LG39_9CNID</name>
<reference evidence="8 9" key="1">
    <citation type="submission" date="2022-05" db="EMBL/GenBank/DDBJ databases">
        <authorList>
            <consortium name="Genoscope - CEA"/>
            <person name="William W."/>
        </authorList>
    </citation>
    <scope>NUCLEOTIDE SEQUENCE [LARGE SCALE GENOMIC DNA]</scope>
</reference>
<gene>
    <name evidence="8" type="ORF">PEVE_00007457</name>
</gene>
<dbReference type="Pfam" id="PF00090">
    <property type="entry name" value="TSP_1"/>
    <property type="match status" value="2"/>
</dbReference>
<dbReference type="InterPro" id="IPR036383">
    <property type="entry name" value="TSP1_rpt_sf"/>
</dbReference>
<feature type="region of interest" description="Disordered" evidence="5">
    <location>
        <begin position="1023"/>
        <end position="1055"/>
    </location>
</feature>
<dbReference type="PANTHER" id="PTHR22906">
    <property type="entry name" value="PROPERDIN"/>
    <property type="match status" value="1"/>
</dbReference>